<keyword evidence="11" id="KW-0687">Ribonucleoprotein</keyword>
<evidence type="ECO:0000256" key="1">
    <source>
        <dbReference type="ARBA" id="ARBA00002932"/>
    </source>
</evidence>
<evidence type="ECO:0000256" key="12">
    <source>
        <dbReference type="ARBA" id="ARBA00035251"/>
    </source>
</evidence>
<dbReference type="AlphaFoldDB" id="A0AAD8SMJ6"/>
<dbReference type="FunFam" id="2.40.50.140:FF:000265">
    <property type="entry name" value="30S ribosomal protein S17, chloroplastic"/>
    <property type="match status" value="1"/>
</dbReference>
<reference evidence="15" key="1">
    <citation type="submission" date="2023-07" db="EMBL/GenBank/DDBJ databases">
        <title>A chromosome-level genome assembly of Lolium multiflorum.</title>
        <authorList>
            <person name="Chen Y."/>
            <person name="Copetti D."/>
            <person name="Kolliker R."/>
            <person name="Studer B."/>
        </authorList>
    </citation>
    <scope>NUCLEOTIDE SEQUENCE</scope>
    <source>
        <strain evidence="15">02402/16</strain>
        <tissue evidence="15">Leaf</tissue>
    </source>
</reference>
<dbReference type="GO" id="GO:0006412">
    <property type="term" value="P:translation"/>
    <property type="evidence" value="ECO:0007669"/>
    <property type="project" value="InterPro"/>
</dbReference>
<keyword evidence="5" id="KW-0150">Chloroplast</keyword>
<evidence type="ECO:0000256" key="14">
    <source>
        <dbReference type="SAM" id="MobiDB-lite"/>
    </source>
</evidence>
<feature type="compositionally biased region" description="Acidic residues" evidence="14">
    <location>
        <begin position="129"/>
        <end position="140"/>
    </location>
</feature>
<dbReference type="GO" id="GO:0005840">
    <property type="term" value="C:ribosome"/>
    <property type="evidence" value="ECO:0007669"/>
    <property type="project" value="UniProtKB-KW"/>
</dbReference>
<keyword evidence="10" id="KW-0689">Ribosomal protein</keyword>
<dbReference type="Gene3D" id="2.40.50.140">
    <property type="entry name" value="Nucleic acid-binding proteins"/>
    <property type="match status" value="1"/>
</dbReference>
<keyword evidence="6" id="KW-0934">Plastid</keyword>
<proteinExistence type="inferred from homology"/>
<dbReference type="InterPro" id="IPR012340">
    <property type="entry name" value="NA-bd_OB-fold"/>
</dbReference>
<dbReference type="PANTHER" id="PTHR10744:SF7">
    <property type="entry name" value="SMALL RIBOSOMAL SUBUNIT PROTEIN US17C"/>
    <property type="match status" value="1"/>
</dbReference>
<dbReference type="Pfam" id="PF00366">
    <property type="entry name" value="Ribosomal_S17"/>
    <property type="match status" value="1"/>
</dbReference>
<evidence type="ECO:0000313" key="16">
    <source>
        <dbReference type="Proteomes" id="UP001231189"/>
    </source>
</evidence>
<dbReference type="GO" id="GO:1990904">
    <property type="term" value="C:ribonucleoprotein complex"/>
    <property type="evidence" value="ECO:0007669"/>
    <property type="project" value="UniProtKB-KW"/>
</dbReference>
<comment type="similarity">
    <text evidence="3">Belongs to the universal ribosomal protein uS17 family.</text>
</comment>
<comment type="subcellular location">
    <subcellularLocation>
        <location evidence="2">Plastid</location>
        <location evidence="2">Chloroplast</location>
    </subcellularLocation>
</comment>
<keyword evidence="16" id="KW-1185">Reference proteome</keyword>
<comment type="caution">
    <text evidence="15">The sequence shown here is derived from an EMBL/GenBank/DDBJ whole genome shotgun (WGS) entry which is preliminary data.</text>
</comment>
<evidence type="ECO:0000256" key="9">
    <source>
        <dbReference type="ARBA" id="ARBA00022946"/>
    </source>
</evidence>
<sequence>MLLSSSFASPLHLPCSSSNVAVGAASSRPAFLTRISAAKQLTGRVVTTKANKTVGVEVVRLAPHPKYHRRERIKKKYQAHDPENQFKVGDVVELLRSRPISKTKHFLAVPVPPRDTRRKAQLLPPLQSDQDEDTAGEESQ</sequence>
<evidence type="ECO:0000256" key="2">
    <source>
        <dbReference type="ARBA" id="ARBA00004229"/>
    </source>
</evidence>
<evidence type="ECO:0000256" key="13">
    <source>
        <dbReference type="ARBA" id="ARBA00035308"/>
    </source>
</evidence>
<dbReference type="GO" id="GO:0009507">
    <property type="term" value="C:chloroplast"/>
    <property type="evidence" value="ECO:0007669"/>
    <property type="project" value="UniProtKB-SubCell"/>
</dbReference>
<evidence type="ECO:0000313" key="15">
    <source>
        <dbReference type="EMBL" id="KAK1661047.1"/>
    </source>
</evidence>
<dbReference type="Proteomes" id="UP001231189">
    <property type="component" value="Unassembled WGS sequence"/>
</dbReference>
<dbReference type="InterPro" id="IPR000266">
    <property type="entry name" value="Ribosomal_uS17"/>
</dbReference>
<comment type="subunit">
    <text evidence="4">Part of the 30S ribosomal subunit.</text>
</comment>
<evidence type="ECO:0000256" key="8">
    <source>
        <dbReference type="ARBA" id="ARBA00022884"/>
    </source>
</evidence>
<evidence type="ECO:0000256" key="3">
    <source>
        <dbReference type="ARBA" id="ARBA00010254"/>
    </source>
</evidence>
<dbReference type="CDD" id="cd00364">
    <property type="entry name" value="Ribosomal_uS17"/>
    <property type="match status" value="1"/>
</dbReference>
<dbReference type="NCBIfam" id="NF004123">
    <property type="entry name" value="PRK05610.1"/>
    <property type="match status" value="1"/>
</dbReference>
<organism evidence="15 16">
    <name type="scientific">Lolium multiflorum</name>
    <name type="common">Italian ryegrass</name>
    <name type="synonym">Lolium perenne subsp. multiflorum</name>
    <dbReference type="NCBI Taxonomy" id="4521"/>
    <lineage>
        <taxon>Eukaryota</taxon>
        <taxon>Viridiplantae</taxon>
        <taxon>Streptophyta</taxon>
        <taxon>Embryophyta</taxon>
        <taxon>Tracheophyta</taxon>
        <taxon>Spermatophyta</taxon>
        <taxon>Magnoliopsida</taxon>
        <taxon>Liliopsida</taxon>
        <taxon>Poales</taxon>
        <taxon>Poaceae</taxon>
        <taxon>BOP clade</taxon>
        <taxon>Pooideae</taxon>
        <taxon>Poodae</taxon>
        <taxon>Poeae</taxon>
        <taxon>Poeae Chloroplast Group 2 (Poeae type)</taxon>
        <taxon>Loliodinae</taxon>
        <taxon>Loliinae</taxon>
        <taxon>Lolium</taxon>
    </lineage>
</organism>
<evidence type="ECO:0000256" key="7">
    <source>
        <dbReference type="ARBA" id="ARBA00022730"/>
    </source>
</evidence>
<accession>A0AAD8SMJ6</accession>
<keyword evidence="8" id="KW-0694">RNA-binding</keyword>
<dbReference type="PRINTS" id="PR00973">
    <property type="entry name" value="RIBOSOMALS17"/>
</dbReference>
<dbReference type="GO" id="GO:0003735">
    <property type="term" value="F:structural constituent of ribosome"/>
    <property type="evidence" value="ECO:0007669"/>
    <property type="project" value="InterPro"/>
</dbReference>
<gene>
    <name evidence="15" type="ORF">QYE76_049206</name>
</gene>
<keyword evidence="7" id="KW-0699">rRNA-binding</keyword>
<dbReference type="EMBL" id="JAUUTY010000003">
    <property type="protein sequence ID" value="KAK1661047.1"/>
    <property type="molecule type" value="Genomic_DNA"/>
</dbReference>
<evidence type="ECO:0000256" key="5">
    <source>
        <dbReference type="ARBA" id="ARBA00022528"/>
    </source>
</evidence>
<name>A0AAD8SMJ6_LOLMU</name>
<dbReference type="GO" id="GO:0019843">
    <property type="term" value="F:rRNA binding"/>
    <property type="evidence" value="ECO:0007669"/>
    <property type="project" value="UniProtKB-KW"/>
</dbReference>
<keyword evidence="9" id="KW-0809">Transit peptide</keyword>
<dbReference type="PANTHER" id="PTHR10744">
    <property type="entry name" value="40S RIBOSOMAL PROTEIN S11 FAMILY MEMBER"/>
    <property type="match status" value="1"/>
</dbReference>
<comment type="function">
    <text evidence="1">One of the primary rRNA binding proteins, it binds specifically to the 5'-end of 16S ribosomal RNA.</text>
</comment>
<feature type="region of interest" description="Disordered" evidence="14">
    <location>
        <begin position="111"/>
        <end position="140"/>
    </location>
</feature>
<evidence type="ECO:0000256" key="4">
    <source>
        <dbReference type="ARBA" id="ARBA00011458"/>
    </source>
</evidence>
<evidence type="ECO:0000256" key="11">
    <source>
        <dbReference type="ARBA" id="ARBA00023274"/>
    </source>
</evidence>
<evidence type="ECO:0000256" key="10">
    <source>
        <dbReference type="ARBA" id="ARBA00022980"/>
    </source>
</evidence>
<protein>
    <recommendedName>
        <fullName evidence="12">Small ribosomal subunit protein uS17c</fullName>
    </recommendedName>
    <alternativeName>
        <fullName evidence="13">30S ribosomal protein S17, chloroplastic</fullName>
    </alternativeName>
</protein>
<dbReference type="SUPFAM" id="SSF50249">
    <property type="entry name" value="Nucleic acid-binding proteins"/>
    <property type="match status" value="1"/>
</dbReference>
<evidence type="ECO:0000256" key="6">
    <source>
        <dbReference type="ARBA" id="ARBA00022640"/>
    </source>
</evidence>